<proteinExistence type="predicted"/>
<organism evidence="1 2">
    <name type="scientific">Panagrolaimus sp. ES5</name>
    <dbReference type="NCBI Taxonomy" id="591445"/>
    <lineage>
        <taxon>Eukaryota</taxon>
        <taxon>Metazoa</taxon>
        <taxon>Ecdysozoa</taxon>
        <taxon>Nematoda</taxon>
        <taxon>Chromadorea</taxon>
        <taxon>Rhabditida</taxon>
        <taxon>Tylenchina</taxon>
        <taxon>Panagrolaimomorpha</taxon>
        <taxon>Panagrolaimoidea</taxon>
        <taxon>Panagrolaimidae</taxon>
        <taxon>Panagrolaimus</taxon>
    </lineage>
</organism>
<reference evidence="2" key="1">
    <citation type="submission" date="2022-11" db="UniProtKB">
        <authorList>
            <consortium name="WormBaseParasite"/>
        </authorList>
    </citation>
    <scope>IDENTIFICATION</scope>
</reference>
<sequence>MYSTSADNVVYRNVEPDEYFFGYLTADKPRSRLIIYCNDDLNLGREYEKRWGTWCSDGVLSEPSNHLCQPKNIAEIMAEQDVFEDEYKRGNLPESRFNDIINDALYEKFSKNCYKYGLSPSGIQDGRLIVQNKESIEYVYHYKRSKNGWICEKCYGINHDVAVGYFIHQDLYLPKNHICKPILGDISAEEQQKFENPVDKFEKIFIEKEDEFKRIDKDDFHFGVLRSLSDIEKRLRLIVCHPHTRRLVYEYRMTAKNLWNCSKCGSKRKRDTYAVMKDGTLYATTEEHVCDPITYSDAMKKELFLQCGGSKSKITAKKVAERMRKFMPGGRTNSESDSAASRHHSAHRNDIFVGSPSPVPELTAPGNSDGCQRSTSSINDVLHSVVDVQVSQNGHQRSSNDVNAGDHGSDENIQTGRAEINDDLTVADNGGQNSATAAAQLTRESNEYVAIPYVTPNQEWFKKMYEKIQLAFTETAKFWRNFELVELWQGYLPQKTAHVHHTDSFFRWTIAGQNFAQIAVNDSKFYEIYKFKELKDVHIHIICQWLECRLGIFADNDLELYGDWNNQDSPILLIKNEDSIFKPILS</sequence>
<evidence type="ECO:0000313" key="2">
    <source>
        <dbReference type="WBParaSite" id="ES5_v2.g17314.t2"/>
    </source>
</evidence>
<protein>
    <submittedName>
        <fullName evidence="2">Uncharacterized protein</fullName>
    </submittedName>
</protein>
<name>A0AC34FJT1_9BILA</name>
<dbReference type="WBParaSite" id="ES5_v2.g17314.t2">
    <property type="protein sequence ID" value="ES5_v2.g17314.t2"/>
    <property type="gene ID" value="ES5_v2.g17314"/>
</dbReference>
<accession>A0AC34FJT1</accession>
<dbReference type="Proteomes" id="UP000887579">
    <property type="component" value="Unplaced"/>
</dbReference>
<evidence type="ECO:0000313" key="1">
    <source>
        <dbReference type="Proteomes" id="UP000887579"/>
    </source>
</evidence>